<dbReference type="GO" id="GO:0015179">
    <property type="term" value="F:L-amino acid transmembrane transporter activity"/>
    <property type="evidence" value="ECO:0007669"/>
    <property type="project" value="TreeGrafter"/>
</dbReference>
<evidence type="ECO:0000256" key="4">
    <source>
        <dbReference type="ARBA" id="ARBA00022989"/>
    </source>
</evidence>
<feature type="domain" description="Amino acid transporter transmembrane" evidence="7">
    <location>
        <begin position="4"/>
        <end position="255"/>
    </location>
</feature>
<keyword evidence="9" id="KW-1185">Reference proteome</keyword>
<dbReference type="PANTHER" id="PTHR22950">
    <property type="entry name" value="AMINO ACID TRANSPORTER"/>
    <property type="match status" value="1"/>
</dbReference>
<evidence type="ECO:0000256" key="2">
    <source>
        <dbReference type="ARBA" id="ARBA00008066"/>
    </source>
</evidence>
<organism evidence="8 9">
    <name type="scientific">Nosema bombycis (strain CQ1 / CVCC 102059)</name>
    <name type="common">Microsporidian parasite</name>
    <name type="synonym">Pebrine of silkworm</name>
    <dbReference type="NCBI Taxonomy" id="578461"/>
    <lineage>
        <taxon>Eukaryota</taxon>
        <taxon>Fungi</taxon>
        <taxon>Fungi incertae sedis</taxon>
        <taxon>Microsporidia</taxon>
        <taxon>Nosematidae</taxon>
        <taxon>Nosema</taxon>
    </lineage>
</organism>
<dbReference type="Proteomes" id="UP000016927">
    <property type="component" value="Unassembled WGS sequence"/>
</dbReference>
<dbReference type="HOGENOM" id="CLU_997813_0_0_1"/>
<dbReference type="VEuPathDB" id="MicrosporidiaDB:NBO_360gi001"/>
<comment type="similarity">
    <text evidence="2">Belongs to the amino acid/polyamine transporter 2 family.</text>
</comment>
<keyword evidence="4 6" id="KW-1133">Transmembrane helix</keyword>
<gene>
    <name evidence="8" type="ORF">NBO_360gi001</name>
</gene>
<feature type="transmembrane region" description="Helical" evidence="6">
    <location>
        <begin position="195"/>
        <end position="215"/>
    </location>
</feature>
<dbReference type="STRING" id="578461.R0MFC9"/>
<proteinExistence type="inferred from homology"/>
<dbReference type="GO" id="GO:0016020">
    <property type="term" value="C:membrane"/>
    <property type="evidence" value="ECO:0007669"/>
    <property type="project" value="UniProtKB-SubCell"/>
</dbReference>
<evidence type="ECO:0000256" key="1">
    <source>
        <dbReference type="ARBA" id="ARBA00004141"/>
    </source>
</evidence>
<sequence>MTTKLTIFSSSLTLYTSMLGAGINFMPNAFESVGYLNALFIMSFIALLTFCTLYAVAFTASKRGSSKGTSYSELGYNISYPLGIIVDLSILLALCLISLAYFNYIVQMAVLFFTGIKNDDQIFFYYKLIFMTAIMIIFYLLSLQKDLSRLRFTYYACVISVFYLIFLLFVLNCFLKDKISNGHFEAFNSNYSTGLPLFILVFSCQVNMVQVFYVMEKKNTKGILLVSFFSSLGGVVTYFIIGFLGYKLFGAKANGLDMVNIFCDKNSILNSHLSQYSFI</sequence>
<evidence type="ECO:0000256" key="6">
    <source>
        <dbReference type="SAM" id="Phobius"/>
    </source>
</evidence>
<evidence type="ECO:0000259" key="7">
    <source>
        <dbReference type="Pfam" id="PF01490"/>
    </source>
</evidence>
<dbReference type="OrthoDB" id="438545at2759"/>
<name>R0MFC9_NOSB1</name>
<feature type="transmembrane region" description="Helical" evidence="6">
    <location>
        <begin position="222"/>
        <end position="246"/>
    </location>
</feature>
<dbReference type="Pfam" id="PF01490">
    <property type="entry name" value="Aa_trans"/>
    <property type="match status" value="1"/>
</dbReference>
<feature type="transmembrane region" description="Helical" evidence="6">
    <location>
        <begin position="122"/>
        <end position="141"/>
    </location>
</feature>
<evidence type="ECO:0000313" key="8">
    <source>
        <dbReference type="EMBL" id="EOB12840.1"/>
    </source>
</evidence>
<dbReference type="EMBL" id="KB909268">
    <property type="protein sequence ID" value="EOB12840.1"/>
    <property type="molecule type" value="Genomic_DNA"/>
</dbReference>
<accession>R0MFC9</accession>
<evidence type="ECO:0000256" key="5">
    <source>
        <dbReference type="ARBA" id="ARBA00023136"/>
    </source>
</evidence>
<feature type="transmembrane region" description="Helical" evidence="6">
    <location>
        <begin position="153"/>
        <end position="175"/>
    </location>
</feature>
<dbReference type="InterPro" id="IPR013057">
    <property type="entry name" value="AA_transpt_TM"/>
</dbReference>
<feature type="transmembrane region" description="Helical" evidence="6">
    <location>
        <begin position="12"/>
        <end position="30"/>
    </location>
</feature>
<protein>
    <submittedName>
        <fullName evidence="8">Aminoacid transporter</fullName>
    </submittedName>
</protein>
<feature type="transmembrane region" description="Helical" evidence="6">
    <location>
        <begin position="36"/>
        <end position="57"/>
    </location>
</feature>
<evidence type="ECO:0000313" key="9">
    <source>
        <dbReference type="Proteomes" id="UP000016927"/>
    </source>
</evidence>
<reference evidence="8 9" key="1">
    <citation type="journal article" date="2013" name="BMC Genomics">
        <title>Comparative genomics of parasitic silkworm microsporidia reveal an association between genome expansion and host adaptation.</title>
        <authorList>
            <person name="Pan G."/>
            <person name="Xu J."/>
            <person name="Li T."/>
            <person name="Xia Q."/>
            <person name="Liu S.L."/>
            <person name="Zhang G."/>
            <person name="Li S."/>
            <person name="Li C."/>
            <person name="Liu H."/>
            <person name="Yang L."/>
            <person name="Liu T."/>
            <person name="Zhang X."/>
            <person name="Wu Z."/>
            <person name="Fan W."/>
            <person name="Dang X."/>
            <person name="Xiang H."/>
            <person name="Tao M."/>
            <person name="Li Y."/>
            <person name="Hu J."/>
            <person name="Li Z."/>
            <person name="Lin L."/>
            <person name="Luo J."/>
            <person name="Geng L."/>
            <person name="Wang L."/>
            <person name="Long M."/>
            <person name="Wan Y."/>
            <person name="He N."/>
            <person name="Zhang Z."/>
            <person name="Lu C."/>
            <person name="Keeling P.J."/>
            <person name="Wang J."/>
            <person name="Xiang Z."/>
            <person name="Zhou Z."/>
        </authorList>
    </citation>
    <scope>NUCLEOTIDE SEQUENCE [LARGE SCALE GENOMIC DNA]</scope>
    <source>
        <strain evidence="9">CQ1 / CVCC 102059</strain>
    </source>
</reference>
<keyword evidence="5 6" id="KW-0472">Membrane</keyword>
<comment type="subcellular location">
    <subcellularLocation>
        <location evidence="1">Membrane</location>
        <topology evidence="1">Multi-pass membrane protein</topology>
    </subcellularLocation>
</comment>
<dbReference type="AlphaFoldDB" id="R0MFC9"/>
<feature type="transmembrane region" description="Helical" evidence="6">
    <location>
        <begin position="78"/>
        <end position="102"/>
    </location>
</feature>
<keyword evidence="3 6" id="KW-0812">Transmembrane</keyword>
<evidence type="ECO:0000256" key="3">
    <source>
        <dbReference type="ARBA" id="ARBA00022692"/>
    </source>
</evidence>
<dbReference type="OMA" id="AGINFMP"/>